<protein>
    <submittedName>
        <fullName evidence="1">Uncharacterized protein</fullName>
    </submittedName>
</protein>
<dbReference type="Proteomes" id="UP001280121">
    <property type="component" value="Unassembled WGS sequence"/>
</dbReference>
<proteinExistence type="predicted"/>
<dbReference type="EMBL" id="JANJYI010000005">
    <property type="protein sequence ID" value="KAK2649201.1"/>
    <property type="molecule type" value="Genomic_DNA"/>
</dbReference>
<evidence type="ECO:0000313" key="2">
    <source>
        <dbReference type="Proteomes" id="UP001280121"/>
    </source>
</evidence>
<accession>A0AAD9WZU1</accession>
<keyword evidence="2" id="KW-1185">Reference proteome</keyword>
<comment type="caution">
    <text evidence="1">The sequence shown here is derived from an EMBL/GenBank/DDBJ whole genome shotgun (WGS) entry which is preliminary data.</text>
</comment>
<organism evidence="1 2">
    <name type="scientific">Dipteronia dyeriana</name>
    <dbReference type="NCBI Taxonomy" id="168575"/>
    <lineage>
        <taxon>Eukaryota</taxon>
        <taxon>Viridiplantae</taxon>
        <taxon>Streptophyta</taxon>
        <taxon>Embryophyta</taxon>
        <taxon>Tracheophyta</taxon>
        <taxon>Spermatophyta</taxon>
        <taxon>Magnoliopsida</taxon>
        <taxon>eudicotyledons</taxon>
        <taxon>Gunneridae</taxon>
        <taxon>Pentapetalae</taxon>
        <taxon>rosids</taxon>
        <taxon>malvids</taxon>
        <taxon>Sapindales</taxon>
        <taxon>Sapindaceae</taxon>
        <taxon>Hippocastanoideae</taxon>
        <taxon>Acereae</taxon>
        <taxon>Dipteronia</taxon>
    </lineage>
</organism>
<evidence type="ECO:0000313" key="1">
    <source>
        <dbReference type="EMBL" id="KAK2649201.1"/>
    </source>
</evidence>
<gene>
    <name evidence="1" type="ORF">Ddye_016690</name>
</gene>
<name>A0AAD9WZU1_9ROSI</name>
<dbReference type="AlphaFoldDB" id="A0AAD9WZU1"/>
<sequence length="92" mass="10440">MGGMGFRNLINFNKALLAKQVWRLIKNLGSLMARVLKHLYFRSFPVLEADIGRNGSYLWHSFCWSGSLIDAGSRWRVGCGSGVSIYNDKWIS</sequence>
<reference evidence="1" key="1">
    <citation type="journal article" date="2023" name="Plant J.">
        <title>Genome sequences and population genomics provide insights into the demographic history, inbreeding, and mutation load of two 'living fossil' tree species of Dipteronia.</title>
        <authorList>
            <person name="Feng Y."/>
            <person name="Comes H.P."/>
            <person name="Chen J."/>
            <person name="Zhu S."/>
            <person name="Lu R."/>
            <person name="Zhang X."/>
            <person name="Li P."/>
            <person name="Qiu J."/>
            <person name="Olsen K.M."/>
            <person name="Qiu Y."/>
        </authorList>
    </citation>
    <scope>NUCLEOTIDE SEQUENCE</scope>
    <source>
        <strain evidence="1">KIB01</strain>
    </source>
</reference>